<dbReference type="EMBL" id="SJST01000001">
    <property type="protein sequence ID" value="TCD16407.1"/>
    <property type="molecule type" value="Genomic_DNA"/>
</dbReference>
<dbReference type="InterPro" id="IPR036249">
    <property type="entry name" value="Thioredoxin-like_sf"/>
</dbReference>
<dbReference type="AlphaFoldDB" id="A0A4R0PF08"/>
<comment type="caution">
    <text evidence="1">The sequence shown here is derived from an EMBL/GenBank/DDBJ whole genome shotgun (WGS) entry which is preliminary data.</text>
</comment>
<keyword evidence="2" id="KW-1185">Reference proteome</keyword>
<gene>
    <name evidence="1" type="ORF">E0D97_02985</name>
</gene>
<evidence type="ECO:0000313" key="2">
    <source>
        <dbReference type="Proteomes" id="UP000291301"/>
    </source>
</evidence>
<reference evidence="1 2" key="1">
    <citation type="journal article" date="2015" name="Antonie Van Leeuwenhoek">
        <title>Oricola cellulosilytica gen. nov., sp. nov., a cellulose-degrading bacterium of the family Phyllobacteriaceae isolated from surface seashore water, and emended descriptions of Mesorhizobium loti and Phyllobacterium myrsinacearum.</title>
        <authorList>
            <person name="Hameed A."/>
            <person name="Shahina M."/>
            <person name="Lai W.A."/>
            <person name="Lin S.Y."/>
            <person name="Young L.S."/>
            <person name="Liu Y.C."/>
            <person name="Hsu Y.H."/>
            <person name="Young C.C."/>
        </authorList>
    </citation>
    <scope>NUCLEOTIDE SEQUENCE [LARGE SCALE GENOMIC DNA]</scope>
    <source>
        <strain evidence="1 2">KCTC 52183</strain>
    </source>
</reference>
<dbReference type="SUPFAM" id="SSF52833">
    <property type="entry name" value="Thioredoxin-like"/>
    <property type="match status" value="1"/>
</dbReference>
<dbReference type="OrthoDB" id="7331188at2"/>
<sequence length="231" mass="26355">MENLVSREEWIEARKSLLAREKAFTRDRDALSRARREMPMVRVDDAYAFDTETGETSLAGLFGGRRQLVVYHFMFGPDWEEGCPSCSFWADNFDGIDVHLSARDTAFCAVSNAPLEKLIEYRQRMGWSFRWVSSRDGSFSRDFAVTFPGKSDPTGRGYNYSGKVFGEEMPGLSAFLRLKDGGIGHAYSTYARGLDIINGAYNILDLTPLGRQEEGQEYTMAWLRRRDRYDG</sequence>
<dbReference type="Proteomes" id="UP000291301">
    <property type="component" value="Unassembled WGS sequence"/>
</dbReference>
<organism evidence="1 2">
    <name type="scientific">Oricola cellulosilytica</name>
    <dbReference type="NCBI Taxonomy" id="1429082"/>
    <lineage>
        <taxon>Bacteria</taxon>
        <taxon>Pseudomonadati</taxon>
        <taxon>Pseudomonadota</taxon>
        <taxon>Alphaproteobacteria</taxon>
        <taxon>Hyphomicrobiales</taxon>
        <taxon>Ahrensiaceae</taxon>
        <taxon>Oricola</taxon>
    </lineage>
</organism>
<accession>A0A4R0PF08</accession>
<proteinExistence type="predicted"/>
<dbReference type="RefSeq" id="WP_131565242.1">
    <property type="nucleotide sequence ID" value="NZ_JAINFK010000001.1"/>
</dbReference>
<evidence type="ECO:0000313" key="1">
    <source>
        <dbReference type="EMBL" id="TCD16407.1"/>
    </source>
</evidence>
<name>A0A4R0PF08_9HYPH</name>
<dbReference type="InterPro" id="IPR010296">
    <property type="entry name" value="DUF899_thioredox"/>
</dbReference>
<protein>
    <submittedName>
        <fullName evidence="1">DUF899 domain-containing protein</fullName>
    </submittedName>
</protein>
<dbReference type="Pfam" id="PF05988">
    <property type="entry name" value="DUF899"/>
    <property type="match status" value="1"/>
</dbReference>